<dbReference type="EMBL" id="UINC01159646">
    <property type="protein sequence ID" value="SVD57858.1"/>
    <property type="molecule type" value="Genomic_DNA"/>
</dbReference>
<dbReference type="InterPro" id="IPR050772">
    <property type="entry name" value="Hydratase-Decarb/MhpD_sf"/>
</dbReference>
<dbReference type="GO" id="GO:0008684">
    <property type="term" value="F:2-oxopent-4-enoate hydratase activity"/>
    <property type="evidence" value="ECO:0007669"/>
    <property type="project" value="TreeGrafter"/>
</dbReference>
<dbReference type="Gene3D" id="3.90.850.10">
    <property type="entry name" value="Fumarylacetoacetase-like, C-terminal domain"/>
    <property type="match status" value="1"/>
</dbReference>
<proteinExistence type="predicted"/>
<evidence type="ECO:0008006" key="2">
    <source>
        <dbReference type="Google" id="ProtNLM"/>
    </source>
</evidence>
<protein>
    <recommendedName>
        <fullName evidence="2">2-keto-4-pentenoate hydratase</fullName>
    </recommendedName>
</protein>
<dbReference type="PANTHER" id="PTHR30143">
    <property type="entry name" value="ACID HYDRATASE"/>
    <property type="match status" value="1"/>
</dbReference>
<feature type="non-terminal residue" evidence="1">
    <location>
        <position position="177"/>
    </location>
</feature>
<name>A0A382WIA6_9ZZZZ</name>
<reference evidence="1" key="1">
    <citation type="submission" date="2018-05" db="EMBL/GenBank/DDBJ databases">
        <authorList>
            <person name="Lanie J.A."/>
            <person name="Ng W.-L."/>
            <person name="Kazmierczak K.M."/>
            <person name="Andrzejewski T.M."/>
            <person name="Davidsen T.M."/>
            <person name="Wayne K.J."/>
            <person name="Tettelin H."/>
            <person name="Glass J.I."/>
            <person name="Rusch D."/>
            <person name="Podicherti R."/>
            <person name="Tsui H.-C.T."/>
            <person name="Winkler M.E."/>
        </authorList>
    </citation>
    <scope>NUCLEOTIDE SEQUENCE</scope>
</reference>
<dbReference type="AlphaFoldDB" id="A0A382WIA6"/>
<dbReference type="SUPFAM" id="SSF56529">
    <property type="entry name" value="FAH"/>
    <property type="match status" value="1"/>
</dbReference>
<dbReference type="PANTHER" id="PTHR30143:SF0">
    <property type="entry name" value="2-KETO-4-PENTENOATE HYDRATASE"/>
    <property type="match status" value="1"/>
</dbReference>
<dbReference type="GO" id="GO:0005737">
    <property type="term" value="C:cytoplasm"/>
    <property type="evidence" value="ECO:0007669"/>
    <property type="project" value="TreeGrafter"/>
</dbReference>
<feature type="non-terminal residue" evidence="1">
    <location>
        <position position="1"/>
    </location>
</feature>
<evidence type="ECO:0000313" key="1">
    <source>
        <dbReference type="EMBL" id="SVD57858.1"/>
    </source>
</evidence>
<gene>
    <name evidence="1" type="ORF">METZ01_LOCUS410712</name>
</gene>
<accession>A0A382WIA6</accession>
<dbReference type="InterPro" id="IPR036663">
    <property type="entry name" value="Fumarylacetoacetase_C_sf"/>
</dbReference>
<organism evidence="1">
    <name type="scientific">marine metagenome</name>
    <dbReference type="NCBI Taxonomy" id="408172"/>
    <lineage>
        <taxon>unclassified sequences</taxon>
        <taxon>metagenomes</taxon>
        <taxon>ecological metagenomes</taxon>
    </lineage>
</organism>
<sequence length="177" mass="19867">MNFDSIAADFFHVFYEKEWLGDEEDRISRLSIADAYKVQDLVTEKRIEAGESIAGFKVGCTSAAIHEQFGLDEPINAKLFRPHIFEGSVTLDWRDYINCAIEPEMVLKIGKDLKGDNLSDEELIDGIDYVSPGIEVHNFKFWNAVPTIQELICSGGIHAGLMVGEARVSPKNLLFQD</sequence>